<dbReference type="Pfam" id="PF15275">
    <property type="entry name" value="PEHE"/>
    <property type="match status" value="1"/>
</dbReference>
<evidence type="ECO:0000259" key="2">
    <source>
        <dbReference type="PROSITE" id="PS52052"/>
    </source>
</evidence>
<feature type="compositionally biased region" description="Basic and acidic residues" evidence="1">
    <location>
        <begin position="16"/>
        <end position="27"/>
    </location>
</feature>
<dbReference type="InterPro" id="IPR026711">
    <property type="entry name" value="Msl-1"/>
</dbReference>
<feature type="compositionally biased region" description="Acidic residues" evidence="1">
    <location>
        <begin position="37"/>
        <end position="58"/>
    </location>
</feature>
<feature type="compositionally biased region" description="Basic residues" evidence="1">
    <location>
        <begin position="648"/>
        <end position="657"/>
    </location>
</feature>
<evidence type="ECO:0000313" key="4">
    <source>
        <dbReference type="Proteomes" id="UP000410492"/>
    </source>
</evidence>
<dbReference type="Gene3D" id="1.20.5.170">
    <property type="match status" value="1"/>
</dbReference>
<protein>
    <recommendedName>
        <fullName evidence="2">PEHE domain-containing protein</fullName>
    </recommendedName>
</protein>
<dbReference type="Gene3D" id="6.10.250.2000">
    <property type="match status" value="1"/>
</dbReference>
<feature type="region of interest" description="Disordered" evidence="1">
    <location>
        <begin position="635"/>
        <end position="657"/>
    </location>
</feature>
<gene>
    <name evidence="3" type="ORF">CALMAC_LOCUS10841</name>
</gene>
<evidence type="ECO:0000313" key="3">
    <source>
        <dbReference type="EMBL" id="VEN49892.1"/>
    </source>
</evidence>
<dbReference type="SMART" id="SM01300">
    <property type="entry name" value="PEHE"/>
    <property type="match status" value="1"/>
</dbReference>
<dbReference type="GO" id="GO:0003682">
    <property type="term" value="F:chromatin binding"/>
    <property type="evidence" value="ECO:0007669"/>
    <property type="project" value="TreeGrafter"/>
</dbReference>
<dbReference type="Proteomes" id="UP000410492">
    <property type="component" value="Unassembled WGS sequence"/>
</dbReference>
<organism evidence="3 4">
    <name type="scientific">Callosobruchus maculatus</name>
    <name type="common">Southern cowpea weevil</name>
    <name type="synonym">Pulse bruchid</name>
    <dbReference type="NCBI Taxonomy" id="64391"/>
    <lineage>
        <taxon>Eukaryota</taxon>
        <taxon>Metazoa</taxon>
        <taxon>Ecdysozoa</taxon>
        <taxon>Arthropoda</taxon>
        <taxon>Hexapoda</taxon>
        <taxon>Insecta</taxon>
        <taxon>Pterygota</taxon>
        <taxon>Neoptera</taxon>
        <taxon>Endopterygota</taxon>
        <taxon>Coleoptera</taxon>
        <taxon>Polyphaga</taxon>
        <taxon>Cucujiformia</taxon>
        <taxon>Chrysomeloidea</taxon>
        <taxon>Chrysomelidae</taxon>
        <taxon>Bruchinae</taxon>
        <taxon>Bruchini</taxon>
        <taxon>Callosobruchus</taxon>
    </lineage>
</organism>
<feature type="region of interest" description="Disordered" evidence="1">
    <location>
        <begin position="405"/>
        <end position="464"/>
    </location>
</feature>
<keyword evidence="4" id="KW-1185">Reference proteome</keyword>
<accession>A0A653CQ03</accession>
<sequence length="657" mass="72447">MRCLNNAHKIGQLDTKMNEEFQDENNRKSSIKYLSEQELEETEEIESNNSDSGEESSDEANVIDHMYHSSDTNIIGVESTLSQSCTLKQQDLTSSPVTSGGCQTLESEVKFIKEWLILHTDLIQQQNDDILDKDREIYLLRKENEMLRERILCIEKGIATPFTIPLVHSGTSSGSSTVPLLNDHHSDRLHSECDQHLDSREQQQQSVDDQHHLQLDVTSAAVGVPPDMTQGPCRPCNNNIADCTKQNTNTSVAQEVACIVEEKESASLGGNDELAKQVVESRTESEVTVGDNNQQSGLLTVGSEDVTSCEGVIEEEEDDEFEEQNGSFGAEAEAATEAALLREQAATDPSLQLEALSAAAPSDIADITATPHHIPTHVTYSITIGGGGTTGGDTVAAATTAFLGQEPAGTGGHRSHRGARRPSRGLKMSIRRKRASSSSADNHRQGVATATTPVTADPSQNTPDIVRSTKEVHMLETTEPYVTQAHEVNFGIALPDPDLPDSPATLEGTENLDDEVFNKRHLRLENDERRRKRWDVQRIREQRVIEKLKQRQERASFGYCGGGDNAMGAGTGGGVGGCHLDHEHKHQLHSLWPSLDDVRFLEVCERLPVAAFGHAMSRMQPSEFSLPWLTNPSYLQRRPTSQQMARRSQIRRRSAKR</sequence>
<feature type="compositionally biased region" description="Low complexity" evidence="1">
    <location>
        <begin position="447"/>
        <end position="456"/>
    </location>
</feature>
<dbReference type="OrthoDB" id="6022555at2759"/>
<dbReference type="AlphaFoldDB" id="A0A653CQ03"/>
<feature type="compositionally biased region" description="Basic residues" evidence="1">
    <location>
        <begin position="413"/>
        <end position="435"/>
    </location>
</feature>
<feature type="domain" description="PEHE" evidence="2">
    <location>
        <begin position="479"/>
        <end position="628"/>
    </location>
</feature>
<dbReference type="PROSITE" id="PS52052">
    <property type="entry name" value="PEHE"/>
    <property type="match status" value="1"/>
</dbReference>
<dbReference type="PANTHER" id="PTHR21656:SF2">
    <property type="entry name" value="MALE-SPECIFIC LETHAL 1 HOMOLOG"/>
    <property type="match status" value="1"/>
</dbReference>
<name>A0A653CQ03_CALMS</name>
<feature type="region of interest" description="Disordered" evidence="1">
    <location>
        <begin position="12"/>
        <end position="58"/>
    </location>
</feature>
<proteinExistence type="predicted"/>
<dbReference type="PANTHER" id="PTHR21656">
    <property type="entry name" value="MALE-SPECIFIC LETHAL-1 PROTEIN"/>
    <property type="match status" value="1"/>
</dbReference>
<evidence type="ECO:0000256" key="1">
    <source>
        <dbReference type="SAM" id="MobiDB-lite"/>
    </source>
</evidence>
<dbReference type="EMBL" id="CAACVG010008457">
    <property type="protein sequence ID" value="VEN49892.1"/>
    <property type="molecule type" value="Genomic_DNA"/>
</dbReference>
<dbReference type="InterPro" id="IPR029332">
    <property type="entry name" value="PEHE_dom"/>
</dbReference>
<dbReference type="GO" id="GO:0072487">
    <property type="term" value="C:MSL complex"/>
    <property type="evidence" value="ECO:0007669"/>
    <property type="project" value="InterPro"/>
</dbReference>
<reference evidence="3 4" key="1">
    <citation type="submission" date="2019-01" db="EMBL/GenBank/DDBJ databases">
        <authorList>
            <person name="Sayadi A."/>
        </authorList>
    </citation>
    <scope>NUCLEOTIDE SEQUENCE [LARGE SCALE GENOMIC DNA]</scope>
</reference>